<proteinExistence type="predicted"/>
<feature type="transmembrane region" description="Helical" evidence="2">
    <location>
        <begin position="207"/>
        <end position="226"/>
    </location>
</feature>
<dbReference type="AlphaFoldDB" id="A0A7S4GHU6"/>
<feature type="region of interest" description="Disordered" evidence="1">
    <location>
        <begin position="112"/>
        <end position="143"/>
    </location>
</feature>
<sequence length="244" mass="26966">MSQSCEALRYSYYTESDGLGPACAPAMTGRPYRLVIGLFALAGFLFGLSWATTAQAGPAFQQHFSTFAGVRGVTPHFQSLKSQSTRKSARYTYGGGPQRNDDIIDVDAEIVDTETGEKSDSTQNQRKRDRKSAQQAQGFPGGYSGYGNPQDPFNQYTQFNGQNFYGNQGFDPLDEELRIPPVIIAFLVLALLGFIFVLWTFCTFTGPLLLTLGLGAFVVRTVTNFFKRGKGDEGNYPQRRDPWA</sequence>
<organism evidence="3">
    <name type="scientific">Eutreptiella gymnastica</name>
    <dbReference type="NCBI Taxonomy" id="73025"/>
    <lineage>
        <taxon>Eukaryota</taxon>
        <taxon>Discoba</taxon>
        <taxon>Euglenozoa</taxon>
        <taxon>Euglenida</taxon>
        <taxon>Spirocuta</taxon>
        <taxon>Euglenophyceae</taxon>
        <taxon>Eutreptiales</taxon>
        <taxon>Eutreptiaceae</taxon>
        <taxon>Eutreptiella</taxon>
    </lineage>
</organism>
<keyword evidence="2" id="KW-0472">Membrane</keyword>
<accession>A0A7S4GHU6</accession>
<feature type="transmembrane region" description="Helical" evidence="2">
    <location>
        <begin position="182"/>
        <end position="201"/>
    </location>
</feature>
<keyword evidence="2" id="KW-0812">Transmembrane</keyword>
<evidence type="ECO:0000313" key="3">
    <source>
        <dbReference type="EMBL" id="CAE0837450.1"/>
    </source>
</evidence>
<name>A0A7S4GHU6_9EUGL</name>
<protein>
    <submittedName>
        <fullName evidence="3">Uncharacterized protein</fullName>
    </submittedName>
</protein>
<evidence type="ECO:0000256" key="2">
    <source>
        <dbReference type="SAM" id="Phobius"/>
    </source>
</evidence>
<evidence type="ECO:0000256" key="1">
    <source>
        <dbReference type="SAM" id="MobiDB-lite"/>
    </source>
</evidence>
<feature type="transmembrane region" description="Helical" evidence="2">
    <location>
        <begin position="34"/>
        <end position="53"/>
    </location>
</feature>
<keyword evidence="2" id="KW-1133">Transmembrane helix</keyword>
<reference evidence="3" key="1">
    <citation type="submission" date="2021-01" db="EMBL/GenBank/DDBJ databases">
        <authorList>
            <person name="Corre E."/>
            <person name="Pelletier E."/>
            <person name="Niang G."/>
            <person name="Scheremetjew M."/>
            <person name="Finn R."/>
            <person name="Kale V."/>
            <person name="Holt S."/>
            <person name="Cochrane G."/>
            <person name="Meng A."/>
            <person name="Brown T."/>
            <person name="Cohen L."/>
        </authorList>
    </citation>
    <scope>NUCLEOTIDE SEQUENCE</scope>
    <source>
        <strain evidence="3">CCMP1594</strain>
    </source>
</reference>
<dbReference type="EMBL" id="HBJA01141910">
    <property type="protein sequence ID" value="CAE0837450.1"/>
    <property type="molecule type" value="Transcribed_RNA"/>
</dbReference>
<gene>
    <name evidence="3" type="ORF">EGYM00163_LOCUS48822</name>
</gene>